<organism evidence="2 3">
    <name type="scientific">Cryphonectria parasitica (strain ATCC 38755 / EP155)</name>
    <dbReference type="NCBI Taxonomy" id="660469"/>
    <lineage>
        <taxon>Eukaryota</taxon>
        <taxon>Fungi</taxon>
        <taxon>Dikarya</taxon>
        <taxon>Ascomycota</taxon>
        <taxon>Pezizomycotina</taxon>
        <taxon>Sordariomycetes</taxon>
        <taxon>Sordariomycetidae</taxon>
        <taxon>Diaporthales</taxon>
        <taxon>Cryphonectriaceae</taxon>
        <taxon>Cryphonectria-Endothia species complex</taxon>
        <taxon>Cryphonectria</taxon>
    </lineage>
</organism>
<evidence type="ECO:0000313" key="2">
    <source>
        <dbReference type="EMBL" id="KAF3762208.1"/>
    </source>
</evidence>
<dbReference type="GeneID" id="63832171"/>
<feature type="non-terminal residue" evidence="2">
    <location>
        <position position="1"/>
    </location>
</feature>
<dbReference type="AlphaFoldDB" id="A0A9P4XWC8"/>
<keyword evidence="1" id="KW-0472">Membrane</keyword>
<keyword evidence="3" id="KW-1185">Reference proteome</keyword>
<name>A0A9P4XWC8_CRYP1</name>
<evidence type="ECO:0000313" key="3">
    <source>
        <dbReference type="Proteomes" id="UP000803844"/>
    </source>
</evidence>
<dbReference type="RefSeq" id="XP_040773187.1">
    <property type="nucleotide sequence ID" value="XM_040915042.1"/>
</dbReference>
<dbReference type="EMBL" id="MU032350">
    <property type="protein sequence ID" value="KAF3762208.1"/>
    <property type="molecule type" value="Genomic_DNA"/>
</dbReference>
<proteinExistence type="predicted"/>
<comment type="caution">
    <text evidence="2">The sequence shown here is derived from an EMBL/GenBank/DDBJ whole genome shotgun (WGS) entry which is preliminary data.</text>
</comment>
<keyword evidence="1" id="KW-1133">Transmembrane helix</keyword>
<reference evidence="2" key="1">
    <citation type="journal article" date="2020" name="Phytopathology">
        <title>Genome sequence of the chestnut blight fungus Cryphonectria parasitica EP155: A fundamental resource for an archetypical invasive plant pathogen.</title>
        <authorList>
            <person name="Crouch J.A."/>
            <person name="Dawe A."/>
            <person name="Aerts A."/>
            <person name="Barry K."/>
            <person name="Churchill A.C.L."/>
            <person name="Grimwood J."/>
            <person name="Hillman B."/>
            <person name="Milgroom M.G."/>
            <person name="Pangilinan J."/>
            <person name="Smith M."/>
            <person name="Salamov A."/>
            <person name="Schmutz J."/>
            <person name="Yadav J."/>
            <person name="Grigoriev I.V."/>
            <person name="Nuss D."/>
        </authorList>
    </citation>
    <scope>NUCLEOTIDE SEQUENCE</scope>
    <source>
        <strain evidence="2">EP155</strain>
    </source>
</reference>
<feature type="transmembrane region" description="Helical" evidence="1">
    <location>
        <begin position="53"/>
        <end position="74"/>
    </location>
</feature>
<gene>
    <name evidence="2" type="ORF">M406DRAFT_103065</name>
</gene>
<evidence type="ECO:0000256" key="1">
    <source>
        <dbReference type="SAM" id="Phobius"/>
    </source>
</evidence>
<dbReference type="Proteomes" id="UP000803844">
    <property type="component" value="Unassembled WGS sequence"/>
</dbReference>
<protein>
    <submittedName>
        <fullName evidence="2">Uncharacterized protein</fullName>
    </submittedName>
</protein>
<sequence length="93" mass="10547">ANNVEVFISPFLEVWRKTLSAVSSSEASYIVTCTILFFRSPPPPISCSGRDKWICWLLFCGLGEICFLILVFLLDHLFVGHFSTEKQRRAFGS</sequence>
<keyword evidence="1" id="KW-0812">Transmembrane</keyword>
<accession>A0A9P4XWC8</accession>